<dbReference type="SUPFAM" id="SSF53448">
    <property type="entry name" value="Nucleotide-diphospho-sugar transferases"/>
    <property type="match status" value="1"/>
</dbReference>
<dbReference type="PANTHER" id="PTHR43685">
    <property type="entry name" value="GLYCOSYLTRANSFERASE"/>
    <property type="match status" value="1"/>
</dbReference>
<sequence length="315" mass="36663">MSATPPLVSIILPTYNREEVTLRAVDSVLIQNYPHWELILVDDGSEDNTWQILTASYLRWKSGLVGFGKNSKTVQIHQTMHRGVSAARNFGVSQSNGEWICFLDSDDVWNENKVSEQIRFHQANPAYRISQTNEIWNKKGNLLEPLGKHKKQTGNFFQDALELCLITSSSVMMEKSLFQELGGFKEELPSCEDYDLWNRILARGEKVGLLEENLLMRYGGHSDQLSLKYNAIERFRLYSLFLLYKEVQNSPELFLENASLLIEESIDRRMNTMIQGRKKRGKSLEEWEKLTENWREKQTIELSEIRFLLEDARFD</sequence>
<feature type="domain" description="Glycosyltransferase 2-like" evidence="1">
    <location>
        <begin position="9"/>
        <end position="181"/>
    </location>
</feature>
<dbReference type="Gene3D" id="3.90.550.10">
    <property type="entry name" value="Spore Coat Polysaccharide Biosynthesis Protein SpsA, Chain A"/>
    <property type="match status" value="1"/>
</dbReference>
<evidence type="ECO:0000259" key="1">
    <source>
        <dbReference type="Pfam" id="PF00535"/>
    </source>
</evidence>
<keyword evidence="2" id="KW-0808">Transferase</keyword>
<keyword evidence="3" id="KW-1185">Reference proteome</keyword>
<evidence type="ECO:0000313" key="3">
    <source>
        <dbReference type="Proteomes" id="UP000298058"/>
    </source>
</evidence>
<protein>
    <submittedName>
        <fullName evidence="2">Glycosyltransferase family 2 protein</fullName>
    </submittedName>
</protein>
<dbReference type="AlphaFoldDB" id="A0A4R9LYM8"/>
<dbReference type="InterPro" id="IPR029044">
    <property type="entry name" value="Nucleotide-diphossugar_trans"/>
</dbReference>
<dbReference type="InterPro" id="IPR001173">
    <property type="entry name" value="Glyco_trans_2-like"/>
</dbReference>
<name>A0A4R9LYM8_9LEPT</name>
<evidence type="ECO:0000313" key="2">
    <source>
        <dbReference type="EMBL" id="TGN18565.1"/>
    </source>
</evidence>
<accession>A0A4R9LYM8</accession>
<dbReference type="PANTHER" id="PTHR43685:SF2">
    <property type="entry name" value="GLYCOSYLTRANSFERASE 2-LIKE DOMAIN-CONTAINING PROTEIN"/>
    <property type="match status" value="1"/>
</dbReference>
<reference evidence="2" key="1">
    <citation type="journal article" date="2019" name="PLoS Negl. Trop. Dis.">
        <title>Revisiting the worldwide diversity of Leptospira species in the environment.</title>
        <authorList>
            <person name="Vincent A.T."/>
            <person name="Schiettekatte O."/>
            <person name="Bourhy P."/>
            <person name="Veyrier F.J."/>
            <person name="Picardeau M."/>
        </authorList>
    </citation>
    <scope>NUCLEOTIDE SEQUENCE [LARGE SCALE GENOMIC DNA]</scope>
    <source>
        <strain evidence="2">201300427</strain>
    </source>
</reference>
<dbReference type="RefSeq" id="WP_135761248.1">
    <property type="nucleotide sequence ID" value="NZ_RQHW01000047.1"/>
</dbReference>
<dbReference type="CDD" id="cd00761">
    <property type="entry name" value="Glyco_tranf_GTA_type"/>
    <property type="match status" value="1"/>
</dbReference>
<organism evidence="2 3">
    <name type="scientific">Leptospira idonii</name>
    <dbReference type="NCBI Taxonomy" id="1193500"/>
    <lineage>
        <taxon>Bacteria</taxon>
        <taxon>Pseudomonadati</taxon>
        <taxon>Spirochaetota</taxon>
        <taxon>Spirochaetia</taxon>
        <taxon>Leptospirales</taxon>
        <taxon>Leptospiraceae</taxon>
        <taxon>Leptospira</taxon>
    </lineage>
</organism>
<dbReference type="OrthoDB" id="305760at2"/>
<dbReference type="Proteomes" id="UP000298058">
    <property type="component" value="Unassembled WGS sequence"/>
</dbReference>
<dbReference type="EMBL" id="RQHW01000047">
    <property type="protein sequence ID" value="TGN18565.1"/>
    <property type="molecule type" value="Genomic_DNA"/>
</dbReference>
<comment type="caution">
    <text evidence="2">The sequence shown here is derived from an EMBL/GenBank/DDBJ whole genome shotgun (WGS) entry which is preliminary data.</text>
</comment>
<proteinExistence type="predicted"/>
<dbReference type="Pfam" id="PF00535">
    <property type="entry name" value="Glycos_transf_2"/>
    <property type="match status" value="1"/>
</dbReference>
<dbReference type="InterPro" id="IPR050834">
    <property type="entry name" value="Glycosyltransf_2"/>
</dbReference>
<dbReference type="GO" id="GO:0016740">
    <property type="term" value="F:transferase activity"/>
    <property type="evidence" value="ECO:0007669"/>
    <property type="project" value="UniProtKB-KW"/>
</dbReference>
<gene>
    <name evidence="2" type="ORF">EHS15_14360</name>
</gene>